<dbReference type="PANTHER" id="PTHR13003:SF2">
    <property type="entry name" value="NUCLEAR PORE COMPLEX PROTEIN NUP107"/>
    <property type="match status" value="1"/>
</dbReference>
<dbReference type="InterPro" id="IPR007252">
    <property type="entry name" value="Nup84/Nup107"/>
</dbReference>
<evidence type="ECO:0000256" key="7">
    <source>
        <dbReference type="RuleBase" id="RU365072"/>
    </source>
</evidence>
<evidence type="ECO:0000256" key="1">
    <source>
        <dbReference type="ARBA" id="ARBA00022448"/>
    </source>
</evidence>
<keyword evidence="10" id="KW-1185">Reference proteome</keyword>
<dbReference type="GO" id="GO:0031965">
    <property type="term" value="C:nuclear membrane"/>
    <property type="evidence" value="ECO:0007669"/>
    <property type="project" value="UniProtKB-SubCell"/>
</dbReference>
<dbReference type="GeneID" id="63720572"/>
<keyword evidence="3" id="KW-0653">Protein transport</keyword>
<organism evidence="9 10">
    <name type="scientific">Drechmeria coniospora</name>
    <name type="common">Nematophagous fungus</name>
    <name type="synonym">Meria coniospora</name>
    <dbReference type="NCBI Taxonomy" id="98403"/>
    <lineage>
        <taxon>Eukaryota</taxon>
        <taxon>Fungi</taxon>
        <taxon>Dikarya</taxon>
        <taxon>Ascomycota</taxon>
        <taxon>Pezizomycotina</taxon>
        <taxon>Sordariomycetes</taxon>
        <taxon>Hypocreomycetidae</taxon>
        <taxon>Hypocreales</taxon>
        <taxon>Ophiocordycipitaceae</taxon>
        <taxon>Drechmeria</taxon>
    </lineage>
</organism>
<proteinExistence type="inferred from homology"/>
<dbReference type="GO" id="GO:0000973">
    <property type="term" value="P:post-transcriptional tethering of RNA polymerase II gene DNA at nuclear periphery"/>
    <property type="evidence" value="ECO:0007669"/>
    <property type="project" value="TreeGrafter"/>
</dbReference>
<evidence type="ECO:0000313" key="9">
    <source>
        <dbReference type="EMBL" id="KYK55964.1"/>
    </source>
</evidence>
<sequence>MMSTKVDNEELNAISPGPEVEEFAHALDACLVPGLSVAEKRARVLDLPRKYHEIATQRLIQKKSPQDGRNDADMDVDEQEPPVTDAKQREEISQLEMEVQTWDLFRRLLPLRYCESRPRNSHLFSVQPAKETKSQTLPEFIDTDPIFTERRAVLRWLQTNASSGPDIDELVRELQQNADRGDIIAHGWLHTRSKIKLRKSMTAWPHLLERQSTNVTSSHVGSGGVPLITHLDPDAPTRQDRKLEPQDEYFERAIWLGCFEHLRRGSSLASIREWCQERTEMWRAVSMSAMLLPAEGQESPEGAPPASIALWRRMCLSLARNGGTDNYERAVYGLLSGDVQSVEKVARSWDDVLFAHYNALLRSQADTFLLGHCPPEMASSLAQSFPSSEAVQLHGDGDTVERRLIASLECQSSTMEEALEPNKALQAALIANDIDRHLYEQALIMAEHANKDRPSRLLPRPSPSNLNIARRKFFGLDQHDGIRLVAHIYVVIALLRQLDELEGEHLASSSNALWRSGQENILAGYTDFLALAKTEELIPLYCSILQPPRQYDVLSWNMIDEQDPEKRILQLKLINRVGIDVLKFTETLAKLVYDDLDHRGSSVGVTETFTILLDGSSTARYGRGIQADFLGDDEAIISPKDERMIRSLEWLLQVQAAWPEVLRMGVQVYKYFFRNKRLLAARKLMERVQFDIIWQNVTDQQTPDWSLHETVDFWAQQLNQGGIVGVRPEEVALNVRIFRELECLAKALDGLETVGSLMELSAEAPSGDRKFWTGVGDAVKVLKERMQPLLGGWLLTGTDNSDEELAALRQTYLPETILSFISGLHYAGTGLSRDNLLDCMELASVIAERNSDLAQTFVKAGRMTELVEALAACSKALAVASTEKRAISSSNKKLREMGWSRNLWAIQQ</sequence>
<dbReference type="RefSeq" id="XP_040655316.1">
    <property type="nucleotide sequence ID" value="XM_040805212.1"/>
</dbReference>
<keyword evidence="7" id="KW-0472">Membrane</keyword>
<evidence type="ECO:0000256" key="6">
    <source>
        <dbReference type="ARBA" id="ARBA00023242"/>
    </source>
</evidence>
<reference evidence="9 10" key="1">
    <citation type="journal article" date="2016" name="Sci. Rep.">
        <title>Insights into Adaptations to a Near-Obligate Nematode Endoparasitic Lifestyle from the Finished Genome of Drechmeria coniospora.</title>
        <authorList>
            <person name="Zhang L."/>
            <person name="Zhou Z."/>
            <person name="Guo Q."/>
            <person name="Fokkens L."/>
            <person name="Miskei M."/>
            <person name="Pocsi I."/>
            <person name="Zhang W."/>
            <person name="Chen M."/>
            <person name="Wang L."/>
            <person name="Sun Y."/>
            <person name="Donzelli B.G."/>
            <person name="Gibson D.M."/>
            <person name="Nelson D.R."/>
            <person name="Luo J.G."/>
            <person name="Rep M."/>
            <person name="Liu H."/>
            <person name="Yang S."/>
            <person name="Wang J."/>
            <person name="Krasnoff S.B."/>
            <person name="Xu Y."/>
            <person name="Molnar I."/>
            <person name="Lin M."/>
        </authorList>
    </citation>
    <scope>NUCLEOTIDE SEQUENCE [LARGE SCALE GENOMIC DNA]</scope>
    <source>
        <strain evidence="9 10">ARSEF 6962</strain>
    </source>
</reference>
<evidence type="ECO:0000256" key="8">
    <source>
        <dbReference type="SAM" id="MobiDB-lite"/>
    </source>
</evidence>
<dbReference type="PANTHER" id="PTHR13003">
    <property type="entry name" value="NUP107-RELATED"/>
    <property type="match status" value="1"/>
</dbReference>
<evidence type="ECO:0000256" key="4">
    <source>
        <dbReference type="ARBA" id="ARBA00023010"/>
    </source>
</evidence>
<evidence type="ECO:0000256" key="2">
    <source>
        <dbReference type="ARBA" id="ARBA00022816"/>
    </source>
</evidence>
<keyword evidence="4 7" id="KW-0811">Translocation</keyword>
<dbReference type="GO" id="GO:0031080">
    <property type="term" value="C:nuclear pore outer ring"/>
    <property type="evidence" value="ECO:0007669"/>
    <property type="project" value="TreeGrafter"/>
</dbReference>
<comment type="subcellular location">
    <subcellularLocation>
        <location evidence="7">Nucleus</location>
        <location evidence="7">Nuclear pore complex</location>
    </subcellularLocation>
    <subcellularLocation>
        <location evidence="7">Nucleus membrane</location>
    </subcellularLocation>
</comment>
<name>A0A151GFV6_DRECN</name>
<feature type="region of interest" description="Disordered" evidence="8">
    <location>
        <begin position="58"/>
        <end position="88"/>
    </location>
</feature>
<comment type="similarity">
    <text evidence="7">Belongs to the nucleoporin Nup84/Nup107 family.</text>
</comment>
<evidence type="ECO:0000256" key="5">
    <source>
        <dbReference type="ARBA" id="ARBA00023132"/>
    </source>
</evidence>
<dbReference type="EMBL" id="LAYC01000003">
    <property type="protein sequence ID" value="KYK55964.1"/>
    <property type="molecule type" value="Genomic_DNA"/>
</dbReference>
<accession>A0A151GFV6</accession>
<dbReference type="STRING" id="98403.A0A151GFV6"/>
<gene>
    <name evidence="9" type="ORF">DCS_07929</name>
</gene>
<comment type="caution">
    <text evidence="9">The sequence shown here is derived from an EMBL/GenBank/DDBJ whole genome shotgun (WGS) entry which is preliminary data.</text>
</comment>
<dbReference type="FunCoup" id="A0A151GFV6">
    <property type="interactions" value="492"/>
</dbReference>
<comment type="subunit">
    <text evidence="7">Part of the nuclear pore complex (NPC).</text>
</comment>
<dbReference type="Pfam" id="PF04121">
    <property type="entry name" value="Nup84_Nup100"/>
    <property type="match status" value="1"/>
</dbReference>
<comment type="function">
    <text evidence="7">Functions as a component of the nuclear pore complex (NPC).</text>
</comment>
<keyword evidence="6 7" id="KW-0539">Nucleus</keyword>
<dbReference type="Proteomes" id="UP000076580">
    <property type="component" value="Chromosome 03"/>
</dbReference>
<keyword evidence="5 7" id="KW-0906">Nuclear pore complex</keyword>
<dbReference type="Gene3D" id="1.10.3450.20">
    <property type="match status" value="1"/>
</dbReference>
<keyword evidence="1 7" id="KW-0813">Transport</keyword>
<evidence type="ECO:0000313" key="10">
    <source>
        <dbReference type="Proteomes" id="UP000076580"/>
    </source>
</evidence>
<dbReference type="GO" id="GO:0017056">
    <property type="term" value="F:structural constituent of nuclear pore"/>
    <property type="evidence" value="ECO:0007669"/>
    <property type="project" value="UniProtKB-UniRule"/>
</dbReference>
<dbReference type="Gene3D" id="1.20.190.50">
    <property type="match status" value="1"/>
</dbReference>
<evidence type="ECO:0000256" key="3">
    <source>
        <dbReference type="ARBA" id="ARBA00022927"/>
    </source>
</evidence>
<dbReference type="GO" id="GO:0006406">
    <property type="term" value="P:mRNA export from nucleus"/>
    <property type="evidence" value="ECO:0007669"/>
    <property type="project" value="TreeGrafter"/>
</dbReference>
<dbReference type="GO" id="GO:0006606">
    <property type="term" value="P:protein import into nucleus"/>
    <property type="evidence" value="ECO:0007669"/>
    <property type="project" value="TreeGrafter"/>
</dbReference>
<protein>
    <recommendedName>
        <fullName evidence="7">Nuclear pore complex protein</fullName>
    </recommendedName>
</protein>
<keyword evidence="2" id="KW-0509">mRNA transport</keyword>
<dbReference type="AlphaFoldDB" id="A0A151GFV6"/>
<dbReference type="InParanoid" id="A0A151GFV6"/>